<evidence type="ECO:0000313" key="2">
    <source>
        <dbReference type="EMBL" id="GIU49002.1"/>
    </source>
</evidence>
<gene>
    <name evidence="2" type="primary">dmsG</name>
    <name evidence="2" type="ORF">TUM4630_26610</name>
</gene>
<keyword evidence="1" id="KW-0143">Chaperone</keyword>
<dbReference type="RefSeq" id="WP_110458297.1">
    <property type="nucleotide sequence ID" value="NZ_BPFB01000034.1"/>
</dbReference>
<name>A0ABQ4PLM2_9GAMM</name>
<dbReference type="PANTHER" id="PTHR34227">
    <property type="entry name" value="CHAPERONE PROTEIN YCDY"/>
    <property type="match status" value="1"/>
</dbReference>
<dbReference type="Proteomes" id="UP000761574">
    <property type="component" value="Unassembled WGS sequence"/>
</dbReference>
<comment type="caution">
    <text evidence="2">The sequence shown here is derived from an EMBL/GenBank/DDBJ whole genome shotgun (WGS) entry which is preliminary data.</text>
</comment>
<organism evidence="2 3">
    <name type="scientific">Shewanella algidipiscicola</name>
    <dbReference type="NCBI Taxonomy" id="614070"/>
    <lineage>
        <taxon>Bacteria</taxon>
        <taxon>Pseudomonadati</taxon>
        <taxon>Pseudomonadota</taxon>
        <taxon>Gammaproteobacteria</taxon>
        <taxon>Alteromonadales</taxon>
        <taxon>Shewanellaceae</taxon>
        <taxon>Shewanella</taxon>
    </lineage>
</organism>
<protein>
    <submittedName>
        <fullName evidence="2">Molecular chaperone TorD</fullName>
    </submittedName>
</protein>
<dbReference type="InterPro" id="IPR020945">
    <property type="entry name" value="DMSO/NO3_reduct_chaperone"/>
</dbReference>
<dbReference type="SUPFAM" id="SSF89155">
    <property type="entry name" value="TorD-like"/>
    <property type="match status" value="1"/>
</dbReference>
<evidence type="ECO:0000256" key="1">
    <source>
        <dbReference type="ARBA" id="ARBA00023186"/>
    </source>
</evidence>
<dbReference type="Pfam" id="PF02613">
    <property type="entry name" value="Nitrate_red_del"/>
    <property type="match status" value="1"/>
</dbReference>
<proteinExistence type="predicted"/>
<dbReference type="Gene3D" id="1.10.3480.10">
    <property type="entry name" value="TorD-like"/>
    <property type="match status" value="1"/>
</dbReference>
<sequence length="236" mass="26551">MSSKVESVSKAPLAAIDLEAYQGLARILHHCLIRYPDAELVQGLAECDVAASWPVFAQRQQNTQGRALLGEYLQRWVAGQSDPSDEVQLVDLKLDYGQLFFGPGEPNAVPQGSVYLGEEQLLNDKSTMALMAFYRAHGVEVKVDFPQPLDHIGLFFAVLDQTFGRLSQEPENDALVRFTQVLLQQHLLPWAPRCFALAYEYATTDFYRGLALLGSDFLGQLQQDFQLLPKETRLYR</sequence>
<dbReference type="InterPro" id="IPR036411">
    <property type="entry name" value="TorD-like_sf"/>
</dbReference>
<keyword evidence="3" id="KW-1185">Reference proteome</keyword>
<reference evidence="2 3" key="1">
    <citation type="submission" date="2021-05" db="EMBL/GenBank/DDBJ databases">
        <title>Molecular characterization for Shewanella algae harboring chromosomal blaOXA-55-like strains isolated from clinical and environment sample.</title>
        <authorList>
            <person name="Ohama Y."/>
            <person name="Aoki K."/>
            <person name="Harada S."/>
            <person name="Moriya K."/>
            <person name="Ishii Y."/>
            <person name="Tateda K."/>
        </authorList>
    </citation>
    <scope>NUCLEOTIDE SEQUENCE [LARGE SCALE GENOMIC DNA]</scope>
    <source>
        <strain evidence="2 3">LMG 23746</strain>
    </source>
</reference>
<accession>A0ABQ4PLM2</accession>
<dbReference type="InterPro" id="IPR050289">
    <property type="entry name" value="TorD/DmsD_chaperones"/>
</dbReference>
<dbReference type="EMBL" id="BPFB01000034">
    <property type="protein sequence ID" value="GIU49002.1"/>
    <property type="molecule type" value="Genomic_DNA"/>
</dbReference>
<dbReference type="PANTHER" id="PTHR34227:SF13">
    <property type="entry name" value="TAT PROOFREADING CHAPERONE DMSD-RELATED"/>
    <property type="match status" value="1"/>
</dbReference>
<evidence type="ECO:0000313" key="3">
    <source>
        <dbReference type="Proteomes" id="UP000761574"/>
    </source>
</evidence>